<evidence type="ECO:0000313" key="2">
    <source>
        <dbReference type="Proteomes" id="UP000009886"/>
    </source>
</evidence>
<name>K9GSJ6_PEND1</name>
<dbReference type="HOGENOM" id="CLU_2942493_0_0_1"/>
<dbReference type="AlphaFoldDB" id="K9GSJ6"/>
<dbReference type="Proteomes" id="UP000009886">
    <property type="component" value="Unassembled WGS sequence"/>
</dbReference>
<dbReference type="KEGG" id="pdp:PDIP_38000"/>
<protein>
    <submittedName>
        <fullName evidence="1">Uncharacterized protein</fullName>
    </submittedName>
</protein>
<proteinExistence type="predicted"/>
<dbReference type="EMBL" id="AKCU01000259">
    <property type="protein sequence ID" value="EKV16066.1"/>
    <property type="molecule type" value="Genomic_DNA"/>
</dbReference>
<evidence type="ECO:0000313" key="1">
    <source>
        <dbReference type="EMBL" id="EKV16066.1"/>
    </source>
</evidence>
<reference evidence="2" key="1">
    <citation type="journal article" date="2012" name="BMC Genomics">
        <title>Genome sequence of the necrotrophic fungus Penicillium digitatum, the main postharvest pathogen of citrus.</title>
        <authorList>
            <person name="Marcet-Houben M."/>
            <person name="Ballester A.-R."/>
            <person name="de la Fuente B."/>
            <person name="Harries E."/>
            <person name="Marcos J.F."/>
            <person name="Gonzalez-Candelas L."/>
            <person name="Gabaldon T."/>
        </authorList>
    </citation>
    <scope>NUCLEOTIDE SEQUENCE [LARGE SCALE GENOMIC DNA]</scope>
    <source>
        <strain evidence="2">Pd1 / CECT 20795</strain>
    </source>
</reference>
<dbReference type="VEuPathDB" id="FungiDB:PDIP_38000"/>
<sequence length="60" mass="6554">MHIRKLTARGDTVAILLGLDLGARGEPASCIDRLCSGETCRDSQPQVGSHWLYSARESVR</sequence>
<gene>
    <name evidence="1" type="ORF">PDIP_38000</name>
</gene>
<accession>K9GSJ6</accession>
<organism evidence="1 2">
    <name type="scientific">Penicillium digitatum (strain Pd1 / CECT 20795)</name>
    <name type="common">Green mold</name>
    <dbReference type="NCBI Taxonomy" id="1170230"/>
    <lineage>
        <taxon>Eukaryota</taxon>
        <taxon>Fungi</taxon>
        <taxon>Dikarya</taxon>
        <taxon>Ascomycota</taxon>
        <taxon>Pezizomycotina</taxon>
        <taxon>Eurotiomycetes</taxon>
        <taxon>Eurotiomycetidae</taxon>
        <taxon>Eurotiales</taxon>
        <taxon>Aspergillaceae</taxon>
        <taxon>Penicillium</taxon>
    </lineage>
</organism>
<comment type="caution">
    <text evidence="1">The sequence shown here is derived from an EMBL/GenBank/DDBJ whole genome shotgun (WGS) entry which is preliminary data.</text>
</comment>